<proteinExistence type="predicted"/>
<feature type="transmembrane region" description="Helical" evidence="1">
    <location>
        <begin position="173"/>
        <end position="190"/>
    </location>
</feature>
<protein>
    <submittedName>
        <fullName evidence="2">Wzy</fullName>
    </submittedName>
</protein>
<feature type="transmembrane region" description="Helical" evidence="1">
    <location>
        <begin position="210"/>
        <end position="230"/>
    </location>
</feature>
<keyword evidence="1" id="KW-0812">Transmembrane</keyword>
<keyword evidence="1" id="KW-1133">Transmembrane helix</keyword>
<feature type="transmembrane region" description="Helical" evidence="1">
    <location>
        <begin position="98"/>
        <end position="116"/>
    </location>
</feature>
<reference evidence="2" key="1">
    <citation type="submission" date="2019-01" db="EMBL/GenBank/DDBJ databases">
        <authorList>
            <person name="Shneider M.M."/>
            <person name="Popova A.V."/>
            <person name="Shelenkov A.A."/>
            <person name="Mikhailova Y.V."/>
            <person name="Shagin D.A."/>
            <person name="Knirel Y.A."/>
            <person name="Kenyon J."/>
            <person name="Edelstein M.V."/>
        </authorList>
    </citation>
    <scope>NUCLEOTIDE SEQUENCE</scope>
    <source>
        <strain evidence="2">MAR15-4076</strain>
    </source>
</reference>
<organism evidence="2">
    <name type="scientific">Acinetobacter baumannii</name>
    <dbReference type="NCBI Taxonomy" id="470"/>
    <lineage>
        <taxon>Bacteria</taxon>
        <taxon>Pseudomonadati</taxon>
        <taxon>Pseudomonadota</taxon>
        <taxon>Gammaproteobacteria</taxon>
        <taxon>Moraxellales</taxon>
        <taxon>Moraxellaceae</taxon>
        <taxon>Acinetobacter</taxon>
        <taxon>Acinetobacter calcoaceticus/baumannii complex</taxon>
    </lineage>
</organism>
<dbReference type="RefSeq" id="WP_367950764.1">
    <property type="nucleotide sequence ID" value="NZ_JBFPHJ010000010.1"/>
</dbReference>
<feature type="transmembrane region" description="Helical" evidence="1">
    <location>
        <begin position="263"/>
        <end position="282"/>
    </location>
</feature>
<gene>
    <name evidence="2" type="primary">wzy</name>
</gene>
<dbReference type="InterPro" id="IPR049458">
    <property type="entry name" value="EpsG-like"/>
</dbReference>
<feature type="transmembrane region" description="Helical" evidence="1">
    <location>
        <begin position="144"/>
        <end position="166"/>
    </location>
</feature>
<sequence length="322" mass="39098">MLVRKNNFIILLISPLLFLISYIFSLQGPSFSKDYMGYYYYYYYEMPKTIEPVFHILVNLLKSFNLEFGILLLLFFLGSIFFKILSIPNFIIRRDVKFINIFFFCSFYFVVFFALWDLTQIRVGLGMAFYIYGLSCKDKRLKNLFYLLSILTHYSLFIVFVAKLIYEFFKNKSYAFFLAFLINFLIFTLLKFSPYQESYDSYEYNEVTTFFSAKLFFVFLSIIYIYIGFYFRKVESLIDLTSLYISFFLMLTYVFLYSNYPVIAIRFLELSLFFVLFTLSFLKQNKYFFYYSFLTLILFSFYFIRLYYLSENSLINFMNWGN</sequence>
<evidence type="ECO:0000256" key="1">
    <source>
        <dbReference type="SAM" id="Phobius"/>
    </source>
</evidence>
<feature type="transmembrane region" description="Helical" evidence="1">
    <location>
        <begin position="289"/>
        <end position="308"/>
    </location>
</feature>
<feature type="transmembrane region" description="Helical" evidence="1">
    <location>
        <begin position="237"/>
        <end position="257"/>
    </location>
</feature>
<evidence type="ECO:0000313" key="2">
    <source>
        <dbReference type="EMBL" id="QBM04819.1"/>
    </source>
</evidence>
<feature type="transmembrane region" description="Helical" evidence="1">
    <location>
        <begin position="68"/>
        <end position="86"/>
    </location>
</feature>
<accession>A0A513QCK3</accession>
<name>A0A513QCK3_ACIBA</name>
<dbReference type="EMBL" id="MK399431">
    <property type="protein sequence ID" value="QBM04819.1"/>
    <property type="molecule type" value="Genomic_DNA"/>
</dbReference>
<keyword evidence="1" id="KW-0472">Membrane</keyword>
<dbReference type="Pfam" id="PF14897">
    <property type="entry name" value="EpsG"/>
    <property type="match status" value="1"/>
</dbReference>
<dbReference type="AlphaFoldDB" id="A0A513QCK3"/>